<evidence type="ECO:0000256" key="1">
    <source>
        <dbReference type="ARBA" id="ARBA00022448"/>
    </source>
</evidence>
<comment type="caution">
    <text evidence="6">The sequence shown here is derived from an EMBL/GenBank/DDBJ whole genome shotgun (WGS) entry which is preliminary data.</text>
</comment>
<keyword evidence="3" id="KW-0998">Cell outer membrane</keyword>
<dbReference type="Pfam" id="PF07660">
    <property type="entry name" value="STN"/>
    <property type="match status" value="1"/>
</dbReference>
<feature type="region of interest" description="Disordered" evidence="4">
    <location>
        <begin position="169"/>
        <end position="197"/>
    </location>
</feature>
<dbReference type="SMART" id="SM00965">
    <property type="entry name" value="STN"/>
    <property type="match status" value="1"/>
</dbReference>
<gene>
    <name evidence="6" type="ORF">Y5W_01255</name>
</gene>
<dbReference type="SUPFAM" id="SSF74653">
    <property type="entry name" value="TolA/TonB C-terminal domain"/>
    <property type="match status" value="1"/>
</dbReference>
<dbReference type="Proteomes" id="UP000662703">
    <property type="component" value="Unassembled WGS sequence"/>
</dbReference>
<dbReference type="InterPro" id="IPR011662">
    <property type="entry name" value="Secretin/TonB_short_N"/>
</dbReference>
<dbReference type="Gene3D" id="3.55.50.30">
    <property type="match status" value="1"/>
</dbReference>
<evidence type="ECO:0000313" key="7">
    <source>
        <dbReference type="Proteomes" id="UP000662703"/>
    </source>
</evidence>
<evidence type="ECO:0000313" key="6">
    <source>
        <dbReference type="EMBL" id="MBF5055961.1"/>
    </source>
</evidence>
<keyword evidence="7" id="KW-1185">Reference proteome</keyword>
<evidence type="ECO:0000259" key="5">
    <source>
        <dbReference type="SMART" id="SM00965"/>
    </source>
</evidence>
<feature type="domain" description="Secretin/TonB short N-terminal" evidence="5">
    <location>
        <begin position="32"/>
        <end position="83"/>
    </location>
</feature>
<name>A0ABS0APA5_9GAMM</name>
<protein>
    <submittedName>
        <fullName evidence="6">TonB-ferrisiderophore receptor protein</fullName>
    </submittedName>
</protein>
<keyword evidence="1" id="KW-0813">Transport</keyword>
<keyword evidence="2" id="KW-0472">Membrane</keyword>
<sequence>MAAFGDTGEQDFDLPAQPLSRALERFSEQTGVSILVTSDLTRDKQSGAVRGRFTAMAALSGLLAGTGLRARRIGESALTLVRQDNDGGNGNAAPVPARVAPAYATALRRHFSERLCDRLGDQLGRVRVAVQLWISPRGRVEKVHVLDSEDAPRWGDTIRDGLLGSQLAPPPAGQPNPVTVLITPSDEAAPCAGRREG</sequence>
<proteinExistence type="predicted"/>
<evidence type="ECO:0000256" key="4">
    <source>
        <dbReference type="SAM" id="MobiDB-lite"/>
    </source>
</evidence>
<organism evidence="6 7">
    <name type="scientific">Alloalcanivorax profundimaris</name>
    <dbReference type="NCBI Taxonomy" id="2735259"/>
    <lineage>
        <taxon>Bacteria</taxon>
        <taxon>Pseudomonadati</taxon>
        <taxon>Pseudomonadota</taxon>
        <taxon>Gammaproteobacteria</taxon>
        <taxon>Oceanospirillales</taxon>
        <taxon>Alcanivoracaceae</taxon>
        <taxon>Alloalcanivorax</taxon>
    </lineage>
</organism>
<keyword evidence="6" id="KW-0675">Receptor</keyword>
<dbReference type="EMBL" id="ARXX01000014">
    <property type="protein sequence ID" value="MBF5055961.1"/>
    <property type="molecule type" value="Genomic_DNA"/>
</dbReference>
<evidence type="ECO:0000256" key="2">
    <source>
        <dbReference type="ARBA" id="ARBA00023136"/>
    </source>
</evidence>
<reference evidence="6 7" key="1">
    <citation type="submission" date="2012-09" db="EMBL/GenBank/DDBJ databases">
        <title>Genome Sequence of alkane-degrading Bacterium Alcanivorax sp. 521-1.</title>
        <authorList>
            <person name="Lai Q."/>
            <person name="Shao Z."/>
        </authorList>
    </citation>
    <scope>NUCLEOTIDE SEQUENCE [LARGE SCALE GENOMIC DNA]</scope>
    <source>
        <strain evidence="6 7">521-1</strain>
    </source>
</reference>
<evidence type="ECO:0000256" key="3">
    <source>
        <dbReference type="ARBA" id="ARBA00023237"/>
    </source>
</evidence>
<accession>A0ABS0APA5</accession>